<keyword evidence="1" id="KW-0472">Membrane</keyword>
<gene>
    <name evidence="2" type="ORF">DW944_09580</name>
</gene>
<feature type="transmembrane region" description="Helical" evidence="1">
    <location>
        <begin position="496"/>
        <end position="515"/>
    </location>
</feature>
<feature type="transmembrane region" description="Helical" evidence="1">
    <location>
        <begin position="535"/>
        <end position="552"/>
    </location>
</feature>
<feature type="transmembrane region" description="Helical" evidence="1">
    <location>
        <begin position="223"/>
        <end position="245"/>
    </location>
</feature>
<protein>
    <recommendedName>
        <fullName evidence="4">Glycosyltransferase RgtA/B/C/D-like domain-containing protein</fullName>
    </recommendedName>
</protein>
<dbReference type="Proteomes" id="UP000284779">
    <property type="component" value="Unassembled WGS sequence"/>
</dbReference>
<dbReference type="InterPro" id="IPR035992">
    <property type="entry name" value="Ricin_B-like_lectins"/>
</dbReference>
<feature type="transmembrane region" description="Helical" evidence="1">
    <location>
        <begin position="252"/>
        <end position="267"/>
    </location>
</feature>
<feature type="transmembrane region" description="Helical" evidence="1">
    <location>
        <begin position="442"/>
        <end position="464"/>
    </location>
</feature>
<dbReference type="EMBL" id="QSFD01000009">
    <property type="protein sequence ID" value="RHA17428.1"/>
    <property type="molecule type" value="Genomic_DNA"/>
</dbReference>
<feature type="transmembrane region" description="Helical" evidence="1">
    <location>
        <begin position="273"/>
        <end position="290"/>
    </location>
</feature>
<feature type="transmembrane region" description="Helical" evidence="1">
    <location>
        <begin position="471"/>
        <end position="490"/>
    </location>
</feature>
<reference evidence="2 3" key="1">
    <citation type="submission" date="2018-08" db="EMBL/GenBank/DDBJ databases">
        <title>A genome reference for cultivated species of the human gut microbiota.</title>
        <authorList>
            <person name="Zou Y."/>
            <person name="Xue W."/>
            <person name="Luo G."/>
        </authorList>
    </citation>
    <scope>NUCLEOTIDE SEQUENCE [LARGE SCALE GENOMIC DNA]</scope>
    <source>
        <strain evidence="2 3">AM44-11BH</strain>
    </source>
</reference>
<dbReference type="CDD" id="cd00161">
    <property type="entry name" value="beta-trefoil_Ricin-like"/>
    <property type="match status" value="1"/>
</dbReference>
<dbReference type="AlphaFoldDB" id="A0A413R693"/>
<evidence type="ECO:0008006" key="4">
    <source>
        <dbReference type="Google" id="ProtNLM"/>
    </source>
</evidence>
<evidence type="ECO:0000313" key="2">
    <source>
        <dbReference type="EMBL" id="RHA17428.1"/>
    </source>
</evidence>
<name>A0A413R693_9FIRM</name>
<dbReference type="SUPFAM" id="SSF50370">
    <property type="entry name" value="Ricin B-like lectins"/>
    <property type="match status" value="1"/>
</dbReference>
<evidence type="ECO:0000256" key="1">
    <source>
        <dbReference type="SAM" id="Phobius"/>
    </source>
</evidence>
<feature type="transmembrane region" description="Helical" evidence="1">
    <location>
        <begin position="183"/>
        <end position="201"/>
    </location>
</feature>
<organism evidence="2 3">
    <name type="scientific">Eubacterium ventriosum</name>
    <dbReference type="NCBI Taxonomy" id="39496"/>
    <lineage>
        <taxon>Bacteria</taxon>
        <taxon>Bacillati</taxon>
        <taxon>Bacillota</taxon>
        <taxon>Clostridia</taxon>
        <taxon>Eubacteriales</taxon>
        <taxon>Eubacteriaceae</taxon>
        <taxon>Eubacterium</taxon>
    </lineage>
</organism>
<evidence type="ECO:0000313" key="3">
    <source>
        <dbReference type="Proteomes" id="UP000284779"/>
    </source>
</evidence>
<proteinExistence type="predicted"/>
<feature type="transmembrane region" description="Helical" evidence="1">
    <location>
        <begin position="153"/>
        <end position="171"/>
    </location>
</feature>
<feature type="transmembrane region" description="Helical" evidence="1">
    <location>
        <begin position="64"/>
        <end position="85"/>
    </location>
</feature>
<feature type="transmembrane region" description="Helical" evidence="1">
    <location>
        <begin position="20"/>
        <end position="44"/>
    </location>
</feature>
<feature type="transmembrane region" description="Helical" evidence="1">
    <location>
        <begin position="297"/>
        <end position="321"/>
    </location>
</feature>
<feature type="transmembrane region" description="Helical" evidence="1">
    <location>
        <begin position="97"/>
        <end position="116"/>
    </location>
</feature>
<dbReference type="RefSeq" id="WP_117971135.1">
    <property type="nucleotide sequence ID" value="NZ_QSFD01000009.1"/>
</dbReference>
<comment type="caution">
    <text evidence="2">The sequence shown here is derived from an EMBL/GenBank/DDBJ whole genome shotgun (WGS) entry which is preliminary data.</text>
</comment>
<accession>A0A413R693</accession>
<sequence length="708" mass="80621">MKDKTTTIYKNAILNKATDVLQIFIKYIIVIISMLFLGFIFLQSFFGSTFLDFCESSFFIEKPFWSTVLIVLIPILIAIIVKIILQKYSISIVTPNYIFLGIVTVVYTILMIMFVYKTGIPAMDDQELILNAANDLLNNVPDMWDKGAYCYRFPNQNGFVLFVALGLKMFGADNQMVFQYLNIPMLILSSFFLSKTIYLLFNDKKLARYSYILLLGFFQLNCYVTFVYGTLYGLAASVAGIFLLIKYFKKRNIVNGLVGISLLSIGYGFKSNYLIMIVAACLLLLFDAIVKKSLKSVISLVWGIVFYVVVVTSISSTIYHLTGKKVDEGTPNTAWVAMGLQESYKAPGWWNGYNAKVFADNEYDIPKTKEAISQNISERMEELKKDKDYTMSFFSKKTASQWSEGTFECFYITNLDRGRLSNPTWTDSVKNLMVDGHSANRAVTTICNYFIVFLWLGIILFLIFDFRKLDAYKLIFAITFIGGFLFHLVWEAKGQYTIIYAYLMIPYMLRGYQLLLRRVCNISLGEKEAKEKRGTIIPVVVIALVVIVIGISNNKVVNETIKLNGDKERYESYMSHQVDDLDDGYYTIIPANDSSVTLAGLIGNDKKYSDKFVVDCSLISLCGKNSNEISEQSLGILEGKIDPGTSVGLSATDRSIFQRWIVKKVKDNTYEIYDEYNLALTYDKKKKTLSIEQYTGDKNQQWVIYSAK</sequence>
<keyword evidence="3" id="KW-1185">Reference proteome</keyword>
<dbReference type="Gene3D" id="2.80.10.50">
    <property type="match status" value="1"/>
</dbReference>
<keyword evidence="1" id="KW-1133">Transmembrane helix</keyword>
<keyword evidence="1" id="KW-0812">Transmembrane</keyword>